<reference evidence="1 2" key="4">
    <citation type="journal article" date="2011" name="BMC Genomics">
        <title>RNA-Seq improves annotation of protein-coding genes in the cucumber genome.</title>
        <authorList>
            <person name="Li Z."/>
            <person name="Zhang Z."/>
            <person name="Yan P."/>
            <person name="Huang S."/>
            <person name="Fei Z."/>
            <person name="Lin K."/>
        </authorList>
    </citation>
    <scope>NUCLEOTIDE SEQUENCE [LARGE SCALE GENOMIC DNA]</scope>
    <source>
        <strain evidence="2">cv. 9930</strain>
    </source>
</reference>
<reference evidence="1 2" key="2">
    <citation type="journal article" date="2009" name="PLoS ONE">
        <title>An integrated genetic and cytogenetic map of the cucumber genome.</title>
        <authorList>
            <person name="Ren Y."/>
            <person name="Zhang Z."/>
            <person name="Liu J."/>
            <person name="Staub J.E."/>
            <person name="Han Y."/>
            <person name="Cheng Z."/>
            <person name="Li X."/>
            <person name="Lu J."/>
            <person name="Miao H."/>
            <person name="Kang H."/>
            <person name="Xie B."/>
            <person name="Gu X."/>
            <person name="Wang X."/>
            <person name="Du Y."/>
            <person name="Jin W."/>
            <person name="Huang S."/>
        </authorList>
    </citation>
    <scope>NUCLEOTIDE SEQUENCE [LARGE SCALE GENOMIC DNA]</scope>
    <source>
        <strain evidence="2">cv. 9930</strain>
    </source>
</reference>
<keyword evidence="2" id="KW-1185">Reference proteome</keyword>
<organism evidence="1 2">
    <name type="scientific">Cucumis sativus</name>
    <name type="common">Cucumber</name>
    <dbReference type="NCBI Taxonomy" id="3659"/>
    <lineage>
        <taxon>Eukaryota</taxon>
        <taxon>Viridiplantae</taxon>
        <taxon>Streptophyta</taxon>
        <taxon>Embryophyta</taxon>
        <taxon>Tracheophyta</taxon>
        <taxon>Spermatophyta</taxon>
        <taxon>Magnoliopsida</taxon>
        <taxon>eudicotyledons</taxon>
        <taxon>Gunneridae</taxon>
        <taxon>Pentapetalae</taxon>
        <taxon>rosids</taxon>
        <taxon>fabids</taxon>
        <taxon>Cucurbitales</taxon>
        <taxon>Cucurbitaceae</taxon>
        <taxon>Benincaseae</taxon>
        <taxon>Cucumis</taxon>
    </lineage>
</organism>
<dbReference type="AlphaFoldDB" id="A0A0A0L158"/>
<dbReference type="Gramene" id="KGN55453">
    <property type="protein sequence ID" value="KGN55453"/>
    <property type="gene ID" value="Csa_4G652660"/>
</dbReference>
<dbReference type="Proteomes" id="UP000029981">
    <property type="component" value="Chromosome 4"/>
</dbReference>
<proteinExistence type="predicted"/>
<sequence>MEINSKDSSIHVLRCPQDGSKNAIPCRPPNKQKQSLNKAKVVKFQVTSSLCNTKERIFYAGTSTFGISPPPSSIPLPTFVMKTGLFRSTIDGSTQNSRTHM</sequence>
<evidence type="ECO:0000313" key="2">
    <source>
        <dbReference type="Proteomes" id="UP000029981"/>
    </source>
</evidence>
<protein>
    <submittedName>
        <fullName evidence="1">Uncharacterized protein</fullName>
    </submittedName>
</protein>
<evidence type="ECO:0000313" key="1">
    <source>
        <dbReference type="EMBL" id="KGN55453.1"/>
    </source>
</evidence>
<reference evidence="1 2" key="3">
    <citation type="journal article" date="2010" name="BMC Genomics">
        <title>Transcriptome sequencing and comparative analysis of cucumber flowers with different sex types.</title>
        <authorList>
            <person name="Guo S."/>
            <person name="Zheng Y."/>
            <person name="Joung J.G."/>
            <person name="Liu S."/>
            <person name="Zhang Z."/>
            <person name="Crasta O.R."/>
            <person name="Sobral B.W."/>
            <person name="Xu Y."/>
            <person name="Huang S."/>
            <person name="Fei Z."/>
        </authorList>
    </citation>
    <scope>NUCLEOTIDE SEQUENCE [LARGE SCALE GENOMIC DNA]</scope>
    <source>
        <strain evidence="2">cv. 9930</strain>
    </source>
</reference>
<accession>A0A0A0L158</accession>
<reference evidence="1 2" key="1">
    <citation type="journal article" date="2009" name="Nat. Genet.">
        <title>The genome of the cucumber, Cucumis sativus L.</title>
        <authorList>
            <person name="Huang S."/>
            <person name="Li R."/>
            <person name="Zhang Z."/>
            <person name="Li L."/>
            <person name="Gu X."/>
            <person name="Fan W."/>
            <person name="Lucas W.J."/>
            <person name="Wang X."/>
            <person name="Xie B."/>
            <person name="Ni P."/>
            <person name="Ren Y."/>
            <person name="Zhu H."/>
            <person name="Li J."/>
            <person name="Lin K."/>
            <person name="Jin W."/>
            <person name="Fei Z."/>
            <person name="Li G."/>
            <person name="Staub J."/>
            <person name="Kilian A."/>
            <person name="van der Vossen E.A."/>
            <person name="Wu Y."/>
            <person name="Guo J."/>
            <person name="He J."/>
            <person name="Jia Z."/>
            <person name="Ren Y."/>
            <person name="Tian G."/>
            <person name="Lu Y."/>
            <person name="Ruan J."/>
            <person name="Qian W."/>
            <person name="Wang M."/>
            <person name="Huang Q."/>
            <person name="Li B."/>
            <person name="Xuan Z."/>
            <person name="Cao J."/>
            <person name="Asan"/>
            <person name="Wu Z."/>
            <person name="Zhang J."/>
            <person name="Cai Q."/>
            <person name="Bai Y."/>
            <person name="Zhao B."/>
            <person name="Han Y."/>
            <person name="Li Y."/>
            <person name="Li X."/>
            <person name="Wang S."/>
            <person name="Shi Q."/>
            <person name="Liu S."/>
            <person name="Cho W.K."/>
            <person name="Kim J.Y."/>
            <person name="Xu Y."/>
            <person name="Heller-Uszynska K."/>
            <person name="Miao H."/>
            <person name="Cheng Z."/>
            <person name="Zhang S."/>
            <person name="Wu J."/>
            <person name="Yang Y."/>
            <person name="Kang H."/>
            <person name="Li M."/>
            <person name="Liang H."/>
            <person name="Ren X."/>
            <person name="Shi Z."/>
            <person name="Wen M."/>
            <person name="Jian M."/>
            <person name="Yang H."/>
            <person name="Zhang G."/>
            <person name="Yang Z."/>
            <person name="Chen R."/>
            <person name="Liu S."/>
            <person name="Li J."/>
            <person name="Ma L."/>
            <person name="Liu H."/>
            <person name="Zhou Y."/>
            <person name="Zhao J."/>
            <person name="Fang X."/>
            <person name="Li G."/>
            <person name="Fang L."/>
            <person name="Li Y."/>
            <person name="Liu D."/>
            <person name="Zheng H."/>
            <person name="Zhang Y."/>
            <person name="Qin N."/>
            <person name="Li Z."/>
            <person name="Yang G."/>
            <person name="Yang S."/>
            <person name="Bolund L."/>
            <person name="Kristiansen K."/>
            <person name="Zheng H."/>
            <person name="Li S."/>
            <person name="Zhang X."/>
            <person name="Yang H."/>
            <person name="Wang J."/>
            <person name="Sun R."/>
            <person name="Zhang B."/>
            <person name="Jiang S."/>
            <person name="Wang J."/>
            <person name="Du Y."/>
            <person name="Li S."/>
        </authorList>
    </citation>
    <scope>NUCLEOTIDE SEQUENCE [LARGE SCALE GENOMIC DNA]</scope>
    <source>
        <strain evidence="2">cv. 9930</strain>
    </source>
</reference>
<gene>
    <name evidence="1" type="ORF">Csa_4G652660</name>
</gene>
<dbReference type="EMBL" id="CM002925">
    <property type="protein sequence ID" value="KGN55453.1"/>
    <property type="molecule type" value="Genomic_DNA"/>
</dbReference>
<name>A0A0A0L158_CUCSA</name>